<dbReference type="Proteomes" id="UP000179024">
    <property type="component" value="Unassembled WGS sequence"/>
</dbReference>
<name>A0A1F7I502_9BACT</name>
<evidence type="ECO:0000313" key="2">
    <source>
        <dbReference type="Proteomes" id="UP000179024"/>
    </source>
</evidence>
<evidence type="ECO:0000313" key="1">
    <source>
        <dbReference type="EMBL" id="OGK38456.1"/>
    </source>
</evidence>
<dbReference type="EMBL" id="MGAE01000057">
    <property type="protein sequence ID" value="OGK38456.1"/>
    <property type="molecule type" value="Genomic_DNA"/>
</dbReference>
<sequence length="81" mass="9613">MLHFFIVRFINHDKKSPLFVMIERRFFYDMLKVQEARKILGKTGEKMADDEIEKLRNSLYSLASQLLDNNISSFVPTCKKQ</sequence>
<organism evidence="1 2">
    <name type="scientific">Candidatus Roizmanbacteria bacterium RIFCSPHIGHO2_12_FULL_44_10</name>
    <dbReference type="NCBI Taxonomy" id="1802054"/>
    <lineage>
        <taxon>Bacteria</taxon>
        <taxon>Candidatus Roizmaniibacteriota</taxon>
    </lineage>
</organism>
<protein>
    <submittedName>
        <fullName evidence="1">Uncharacterized protein</fullName>
    </submittedName>
</protein>
<reference evidence="1 2" key="1">
    <citation type="journal article" date="2016" name="Nat. Commun.">
        <title>Thousands of microbial genomes shed light on interconnected biogeochemical processes in an aquifer system.</title>
        <authorList>
            <person name="Anantharaman K."/>
            <person name="Brown C.T."/>
            <person name="Hug L.A."/>
            <person name="Sharon I."/>
            <person name="Castelle C.J."/>
            <person name="Probst A.J."/>
            <person name="Thomas B.C."/>
            <person name="Singh A."/>
            <person name="Wilkins M.J."/>
            <person name="Karaoz U."/>
            <person name="Brodie E.L."/>
            <person name="Williams K.H."/>
            <person name="Hubbard S.S."/>
            <person name="Banfield J.F."/>
        </authorList>
    </citation>
    <scope>NUCLEOTIDE SEQUENCE [LARGE SCALE GENOMIC DNA]</scope>
</reference>
<comment type="caution">
    <text evidence="1">The sequence shown here is derived from an EMBL/GenBank/DDBJ whole genome shotgun (WGS) entry which is preliminary data.</text>
</comment>
<accession>A0A1F7I502</accession>
<dbReference type="AlphaFoldDB" id="A0A1F7I502"/>
<proteinExistence type="predicted"/>
<gene>
    <name evidence="1" type="ORF">A3F34_00130</name>
</gene>